<dbReference type="EMBL" id="CTRP01000011">
    <property type="protein sequence ID" value="CQR72651.1"/>
    <property type="molecule type" value="Genomic_DNA"/>
</dbReference>
<dbReference type="AlphaFoldDB" id="A0A0U1KZ05"/>
<proteinExistence type="predicted"/>
<protein>
    <submittedName>
        <fullName evidence="1">Uncharacterized protein</fullName>
    </submittedName>
</protein>
<dbReference type="Proteomes" id="UP000049855">
    <property type="component" value="Unassembled WGS sequence"/>
</dbReference>
<evidence type="ECO:0000313" key="2">
    <source>
        <dbReference type="Proteomes" id="UP000049855"/>
    </source>
</evidence>
<evidence type="ECO:0000313" key="1">
    <source>
        <dbReference type="EMBL" id="CQR72651.1"/>
    </source>
</evidence>
<accession>A0A0U1KZ05</accession>
<keyword evidence="2" id="KW-1185">Reference proteome</keyword>
<gene>
    <name evidence="1" type="ORF">SpAn4DRAFT_3111</name>
</gene>
<name>A0A0U1KZ05_9FIRM</name>
<reference evidence="2" key="1">
    <citation type="submission" date="2015-03" db="EMBL/GenBank/DDBJ databases">
        <authorList>
            <person name="Nijsse Bart"/>
        </authorList>
    </citation>
    <scope>NUCLEOTIDE SEQUENCE [LARGE SCALE GENOMIC DNA]</scope>
</reference>
<organism evidence="1 2">
    <name type="scientific">Sporomusa ovata</name>
    <dbReference type="NCBI Taxonomy" id="2378"/>
    <lineage>
        <taxon>Bacteria</taxon>
        <taxon>Bacillati</taxon>
        <taxon>Bacillota</taxon>
        <taxon>Negativicutes</taxon>
        <taxon>Selenomonadales</taxon>
        <taxon>Sporomusaceae</taxon>
        <taxon>Sporomusa</taxon>
    </lineage>
</organism>
<sequence length="46" mass="5429">MRVRSQQRIVEDRSLCFEKKNYAIEINRFAGVQVGGPLIYRRNDVC</sequence>